<keyword evidence="2" id="KW-1185">Reference proteome</keyword>
<evidence type="ECO:0008006" key="3">
    <source>
        <dbReference type="Google" id="ProtNLM"/>
    </source>
</evidence>
<dbReference type="EMBL" id="CAMGYJ010000007">
    <property type="protein sequence ID" value="CAI0445712.1"/>
    <property type="molecule type" value="Genomic_DNA"/>
</dbReference>
<evidence type="ECO:0000313" key="2">
    <source>
        <dbReference type="Proteomes" id="UP001154282"/>
    </source>
</evidence>
<evidence type="ECO:0000313" key="1">
    <source>
        <dbReference type="EMBL" id="CAI0445712.1"/>
    </source>
</evidence>
<name>A0AAV0MHD8_9ROSI</name>
<sequence length="58" mass="6653">MKMTGNGSWQHCPRSGNVAAHMLAHSKMRWNEREVWIDRPPVFIIDQLQLDCVTASSD</sequence>
<reference evidence="1" key="1">
    <citation type="submission" date="2022-08" db="EMBL/GenBank/DDBJ databases">
        <authorList>
            <person name="Gutierrez-Valencia J."/>
        </authorList>
    </citation>
    <scope>NUCLEOTIDE SEQUENCE</scope>
</reference>
<organism evidence="1 2">
    <name type="scientific">Linum tenue</name>
    <dbReference type="NCBI Taxonomy" id="586396"/>
    <lineage>
        <taxon>Eukaryota</taxon>
        <taxon>Viridiplantae</taxon>
        <taxon>Streptophyta</taxon>
        <taxon>Embryophyta</taxon>
        <taxon>Tracheophyta</taxon>
        <taxon>Spermatophyta</taxon>
        <taxon>Magnoliopsida</taxon>
        <taxon>eudicotyledons</taxon>
        <taxon>Gunneridae</taxon>
        <taxon>Pentapetalae</taxon>
        <taxon>rosids</taxon>
        <taxon>fabids</taxon>
        <taxon>Malpighiales</taxon>
        <taxon>Linaceae</taxon>
        <taxon>Linum</taxon>
    </lineage>
</organism>
<gene>
    <name evidence="1" type="ORF">LITE_LOCUS28691</name>
</gene>
<dbReference type="AlphaFoldDB" id="A0AAV0MHD8"/>
<comment type="caution">
    <text evidence="1">The sequence shown here is derived from an EMBL/GenBank/DDBJ whole genome shotgun (WGS) entry which is preliminary data.</text>
</comment>
<dbReference type="Proteomes" id="UP001154282">
    <property type="component" value="Unassembled WGS sequence"/>
</dbReference>
<proteinExistence type="predicted"/>
<accession>A0AAV0MHD8</accession>
<protein>
    <recommendedName>
        <fullName evidence="3">RNase H type-1 domain-containing protein</fullName>
    </recommendedName>
</protein>